<accession>A0A5N6UF41</accession>
<feature type="transmembrane region" description="Helical" evidence="1">
    <location>
        <begin position="6"/>
        <end position="34"/>
    </location>
</feature>
<protein>
    <submittedName>
        <fullName evidence="2">Uncharacterized protein</fullName>
    </submittedName>
</protein>
<reference evidence="2 3" key="1">
    <citation type="submission" date="2019-04" db="EMBL/GenBank/DDBJ databases">
        <title>Friends and foes A comparative genomics study of 23 Aspergillus species from section Flavi.</title>
        <authorList>
            <consortium name="DOE Joint Genome Institute"/>
            <person name="Kjaerbolling I."/>
            <person name="Vesth T."/>
            <person name="Frisvad J.C."/>
            <person name="Nybo J.L."/>
            <person name="Theobald S."/>
            <person name="Kildgaard S."/>
            <person name="Isbrandt T."/>
            <person name="Kuo A."/>
            <person name="Sato A."/>
            <person name="Lyhne E.K."/>
            <person name="Kogle M.E."/>
            <person name="Wiebenga A."/>
            <person name="Kun R.S."/>
            <person name="Lubbers R.J."/>
            <person name="Makela M.R."/>
            <person name="Barry K."/>
            <person name="Chovatia M."/>
            <person name="Clum A."/>
            <person name="Daum C."/>
            <person name="Haridas S."/>
            <person name="He G."/>
            <person name="LaButti K."/>
            <person name="Lipzen A."/>
            <person name="Mondo S."/>
            <person name="Riley R."/>
            <person name="Salamov A."/>
            <person name="Simmons B.A."/>
            <person name="Magnuson J.K."/>
            <person name="Henrissat B."/>
            <person name="Mortensen U.H."/>
            <person name="Larsen T.O."/>
            <person name="Devries R.P."/>
            <person name="Grigoriev I.V."/>
            <person name="Machida M."/>
            <person name="Baker S.E."/>
            <person name="Andersen M.R."/>
        </authorList>
    </citation>
    <scope>NUCLEOTIDE SEQUENCE [LARGE SCALE GENOMIC DNA]</scope>
    <source>
        <strain evidence="2 3">CBS 117626</strain>
    </source>
</reference>
<keyword evidence="1" id="KW-0472">Membrane</keyword>
<keyword evidence="1" id="KW-0812">Transmembrane</keyword>
<keyword evidence="1" id="KW-1133">Transmembrane helix</keyword>
<organism evidence="2 3">
    <name type="scientific">Aspergillus tamarii</name>
    <dbReference type="NCBI Taxonomy" id="41984"/>
    <lineage>
        <taxon>Eukaryota</taxon>
        <taxon>Fungi</taxon>
        <taxon>Dikarya</taxon>
        <taxon>Ascomycota</taxon>
        <taxon>Pezizomycotina</taxon>
        <taxon>Eurotiomycetes</taxon>
        <taxon>Eurotiomycetidae</taxon>
        <taxon>Eurotiales</taxon>
        <taxon>Aspergillaceae</taxon>
        <taxon>Aspergillus</taxon>
        <taxon>Aspergillus subgen. Circumdati</taxon>
    </lineage>
</organism>
<sequence>MGGGLYFILFYFISTLLCDGLAEVLSFPFFLLFLHLVASFKYEYNLSLAFGYDIDSL</sequence>
<dbReference type="AlphaFoldDB" id="A0A5N6UF41"/>
<proteinExistence type="predicted"/>
<evidence type="ECO:0000313" key="2">
    <source>
        <dbReference type="EMBL" id="KAE8157224.1"/>
    </source>
</evidence>
<evidence type="ECO:0000256" key="1">
    <source>
        <dbReference type="SAM" id="Phobius"/>
    </source>
</evidence>
<evidence type="ECO:0000313" key="3">
    <source>
        <dbReference type="Proteomes" id="UP000326950"/>
    </source>
</evidence>
<dbReference type="EMBL" id="ML738730">
    <property type="protein sequence ID" value="KAE8157224.1"/>
    <property type="molecule type" value="Genomic_DNA"/>
</dbReference>
<keyword evidence="3" id="KW-1185">Reference proteome</keyword>
<dbReference type="Proteomes" id="UP000326950">
    <property type="component" value="Unassembled WGS sequence"/>
</dbReference>
<name>A0A5N6UF41_ASPTM</name>
<gene>
    <name evidence="2" type="ORF">BDV40DRAFT_278825</name>
</gene>